<evidence type="ECO:0000256" key="2">
    <source>
        <dbReference type="SAM" id="SignalP"/>
    </source>
</evidence>
<dbReference type="PROSITE" id="PS51257">
    <property type="entry name" value="PROKAR_LIPOPROTEIN"/>
    <property type="match status" value="1"/>
</dbReference>
<proteinExistence type="predicted"/>
<evidence type="ECO:0000313" key="4">
    <source>
        <dbReference type="Proteomes" id="UP000261088"/>
    </source>
</evidence>
<keyword evidence="2" id="KW-0732">Signal</keyword>
<accession>A0AB37LTP1</accession>
<reference evidence="3 4" key="1">
    <citation type="submission" date="2018-08" db="EMBL/GenBank/DDBJ databases">
        <title>A genome reference for cultivated species of the human gut microbiota.</title>
        <authorList>
            <person name="Zou Y."/>
            <person name="Xue W."/>
            <person name="Luo G."/>
        </authorList>
    </citation>
    <scope>NUCLEOTIDE SEQUENCE [LARGE SCALE GENOMIC DNA]</scope>
    <source>
        <strain evidence="3 4">OM05-11AA</strain>
    </source>
</reference>
<sequence length="418" mass="48481">MKRTRILQIIIFFVLASLSACQDDLPVVGPDEEASASLFMTKSVSELDENLLLIQAAMQHVDSITPFFDRFTRLYGTPLWQYALPMGEEERDISYLVPVYKEEIPNIIHTIWFFDIQGDTLRYRMITRENEQIRAYQQDFVFDELSYNIFGDESAGELKFEDPPQTRAWGKEYYDCHYGIIEWNDIEVSRGLYCKERTVWISETIDYTDTDPIIGGETGIGGGGGTSNDPPPGSITQASLNKKIPDIKKRMKELACGIDDVDIVLTEGVCTSNAKVEIDEETGGKKIILCYKFFNYEYQDQMSILYHEAYHCNHDEAWSSETKMTLDSPYYLKIPQEHVDYLLKYEFDGITNPMGFINDFEAKITILLCPEYYKNEINAYKAEIGLNPSVSEKYVLERLYMLWKQETLYDYSLKHYKH</sequence>
<name>A0AB37LTP1_9BACT</name>
<dbReference type="AlphaFoldDB" id="A0AB37LTP1"/>
<feature type="signal peptide" evidence="2">
    <location>
        <begin position="1"/>
        <end position="22"/>
    </location>
</feature>
<evidence type="ECO:0000313" key="3">
    <source>
        <dbReference type="EMBL" id="RGN51110.1"/>
    </source>
</evidence>
<feature type="region of interest" description="Disordered" evidence="1">
    <location>
        <begin position="212"/>
        <end position="238"/>
    </location>
</feature>
<comment type="caution">
    <text evidence="3">The sequence shown here is derived from an EMBL/GenBank/DDBJ whole genome shotgun (WGS) entry which is preliminary data.</text>
</comment>
<organism evidence="3 4">
    <name type="scientific">Parabacteroides merdae</name>
    <dbReference type="NCBI Taxonomy" id="46503"/>
    <lineage>
        <taxon>Bacteria</taxon>
        <taxon>Pseudomonadati</taxon>
        <taxon>Bacteroidota</taxon>
        <taxon>Bacteroidia</taxon>
        <taxon>Bacteroidales</taxon>
        <taxon>Tannerellaceae</taxon>
        <taxon>Parabacteroides</taxon>
    </lineage>
</organism>
<dbReference type="EMBL" id="QSUP01000012">
    <property type="protein sequence ID" value="RGN51110.1"/>
    <property type="molecule type" value="Genomic_DNA"/>
</dbReference>
<dbReference type="Proteomes" id="UP000261088">
    <property type="component" value="Unassembled WGS sequence"/>
</dbReference>
<evidence type="ECO:0008006" key="5">
    <source>
        <dbReference type="Google" id="ProtNLM"/>
    </source>
</evidence>
<protein>
    <recommendedName>
        <fullName evidence="5">Lipoprotein</fullName>
    </recommendedName>
</protein>
<gene>
    <name evidence="3" type="ORF">DXB61_11365</name>
</gene>
<feature type="compositionally biased region" description="Gly residues" evidence="1">
    <location>
        <begin position="216"/>
        <end position="226"/>
    </location>
</feature>
<dbReference type="RefSeq" id="WP_122122225.1">
    <property type="nucleotide sequence ID" value="NZ_QSUP01000012.1"/>
</dbReference>
<feature type="chain" id="PRO_5044215523" description="Lipoprotein" evidence="2">
    <location>
        <begin position="23"/>
        <end position="418"/>
    </location>
</feature>
<evidence type="ECO:0000256" key="1">
    <source>
        <dbReference type="SAM" id="MobiDB-lite"/>
    </source>
</evidence>